<name>A0A5J4QE86_9ZZZZ</name>
<feature type="region of interest" description="Disordered" evidence="1">
    <location>
        <begin position="1"/>
        <end position="80"/>
    </location>
</feature>
<protein>
    <recommendedName>
        <fullName evidence="3">DUF3408 domain-containing protein</fullName>
    </recommendedName>
</protein>
<dbReference type="Pfam" id="PF11888">
    <property type="entry name" value="DUF3408"/>
    <property type="match status" value="1"/>
</dbReference>
<proteinExistence type="predicted"/>
<evidence type="ECO:0000313" key="2">
    <source>
        <dbReference type="EMBL" id="KAA6319254.1"/>
    </source>
</evidence>
<reference evidence="2" key="1">
    <citation type="submission" date="2019-03" db="EMBL/GenBank/DDBJ databases">
        <title>Single cell metagenomics reveals metabolic interactions within the superorganism composed of flagellate Streblomastix strix and complex community of Bacteroidetes bacteria on its surface.</title>
        <authorList>
            <person name="Treitli S.C."/>
            <person name="Kolisko M."/>
            <person name="Husnik F."/>
            <person name="Keeling P."/>
            <person name="Hampl V."/>
        </authorList>
    </citation>
    <scope>NUCLEOTIDE SEQUENCE</scope>
    <source>
        <strain evidence="2">STM</strain>
    </source>
</reference>
<gene>
    <name evidence="2" type="ORF">EZS27_030828</name>
</gene>
<evidence type="ECO:0000256" key="1">
    <source>
        <dbReference type="SAM" id="MobiDB-lite"/>
    </source>
</evidence>
<dbReference type="EMBL" id="SNRY01003939">
    <property type="protein sequence ID" value="KAA6319254.1"/>
    <property type="molecule type" value="Genomic_DNA"/>
</dbReference>
<accession>A0A5J4QE86</accession>
<dbReference type="AlphaFoldDB" id="A0A5J4QE86"/>
<organism evidence="2">
    <name type="scientific">termite gut metagenome</name>
    <dbReference type="NCBI Taxonomy" id="433724"/>
    <lineage>
        <taxon>unclassified sequences</taxon>
        <taxon>metagenomes</taxon>
        <taxon>organismal metagenomes</taxon>
    </lineage>
</organism>
<comment type="caution">
    <text evidence="2">The sequence shown here is derived from an EMBL/GenBank/DDBJ whole genome shotgun (WGS) entry which is preliminary data.</text>
</comment>
<feature type="compositionally biased region" description="Low complexity" evidence="1">
    <location>
        <begin position="36"/>
        <end position="50"/>
    </location>
</feature>
<dbReference type="InterPro" id="IPR021823">
    <property type="entry name" value="DUF3408"/>
</dbReference>
<sequence>MSKRVDTSGLNAGFIIGQADRSNREQKPDPVPPQTVEPVATEIEPVTVPVVSPPATEPEYEPEPLREVKESPKRRRAQAAGYKETFLKRNEMKTRQCVYISYDVHALIAKLVRTLVSAGSDISVGGYIDTVLAEHLQANKEDINEIYRRQQGDLL</sequence>
<evidence type="ECO:0008006" key="3">
    <source>
        <dbReference type="Google" id="ProtNLM"/>
    </source>
</evidence>